<accession>A0A7R9MG94</accession>
<keyword evidence="2" id="KW-1133">Transmembrane helix</keyword>
<dbReference type="AlphaFoldDB" id="A0A7R9MG94"/>
<dbReference type="InterPro" id="IPR011042">
    <property type="entry name" value="6-blade_b-propeller_TolB-like"/>
</dbReference>
<reference evidence="4" key="1">
    <citation type="submission" date="2020-11" db="EMBL/GenBank/DDBJ databases">
        <authorList>
            <person name="Tran Van P."/>
        </authorList>
    </citation>
    <scope>NUCLEOTIDE SEQUENCE</scope>
</reference>
<sequence>SVFDGLSLYVAPIDKTKPSPVRQQTKLLRRSYNSKRLAYDWLHDLVFVSVSKGVEVFSINDTNNVYSYDVIRHNEIQGDVSVDPINGLLVWSQWSYNMVTNEHSGRIVRSNIDGSDIQVLTRAAKIPNTIAIDISEQIVYWIDTAVYTLNSMNYMSATDATVIMTSRNLFDASFSMDVFGDNIFWSNYENNAIHVTHRKGLNRTDRIVLVNAYTDIEGIKVLDRTRQTNGTNRCLGAKCTHICLPTKLDYRCVCSKNSNAFADICTDETPTSRPEVTTTPTTTTVPLIGNTDPIHSQIVDHSIHSNMANISHKLDTLINNTLFGPVMVPTESHNNHWIAVALVSIAINLILIAVFIYRKRKVPFSGNLWAKFRNDREEIYLNETSNDPDQL</sequence>
<evidence type="ECO:0000259" key="3">
    <source>
        <dbReference type="Pfam" id="PF08450"/>
    </source>
</evidence>
<evidence type="ECO:0000313" key="5">
    <source>
        <dbReference type="Proteomes" id="UP000728032"/>
    </source>
</evidence>
<dbReference type="EMBL" id="CAJPVJ010015559">
    <property type="protein sequence ID" value="CAG2175868.1"/>
    <property type="molecule type" value="Genomic_DNA"/>
</dbReference>
<proteinExistence type="predicted"/>
<keyword evidence="2" id="KW-0812">Transmembrane</keyword>
<protein>
    <recommendedName>
        <fullName evidence="3">SMP-30/Gluconolactonase/LRE-like region domain-containing protein</fullName>
    </recommendedName>
</protein>
<name>A0A7R9MG94_9ACAR</name>
<dbReference type="Proteomes" id="UP000728032">
    <property type="component" value="Unassembled WGS sequence"/>
</dbReference>
<feature type="domain" description="SMP-30/Gluconolactonase/LRE-like region" evidence="3">
    <location>
        <begin position="49"/>
        <end position="158"/>
    </location>
</feature>
<feature type="non-terminal residue" evidence="4">
    <location>
        <position position="391"/>
    </location>
</feature>
<dbReference type="OrthoDB" id="6372310at2759"/>
<evidence type="ECO:0000256" key="2">
    <source>
        <dbReference type="SAM" id="Phobius"/>
    </source>
</evidence>
<feature type="transmembrane region" description="Helical" evidence="2">
    <location>
        <begin position="337"/>
        <end position="357"/>
    </location>
</feature>
<keyword evidence="5" id="KW-1185">Reference proteome</keyword>
<keyword evidence="2" id="KW-0472">Membrane</keyword>
<dbReference type="Pfam" id="PF08450">
    <property type="entry name" value="SGL"/>
    <property type="match status" value="1"/>
</dbReference>
<dbReference type="Gene3D" id="2.120.10.30">
    <property type="entry name" value="TolB, C-terminal domain"/>
    <property type="match status" value="1"/>
</dbReference>
<organism evidence="4">
    <name type="scientific">Oppiella nova</name>
    <dbReference type="NCBI Taxonomy" id="334625"/>
    <lineage>
        <taxon>Eukaryota</taxon>
        <taxon>Metazoa</taxon>
        <taxon>Ecdysozoa</taxon>
        <taxon>Arthropoda</taxon>
        <taxon>Chelicerata</taxon>
        <taxon>Arachnida</taxon>
        <taxon>Acari</taxon>
        <taxon>Acariformes</taxon>
        <taxon>Sarcoptiformes</taxon>
        <taxon>Oribatida</taxon>
        <taxon>Brachypylina</taxon>
        <taxon>Oppioidea</taxon>
        <taxon>Oppiidae</taxon>
        <taxon>Oppiella</taxon>
    </lineage>
</organism>
<dbReference type="InterPro" id="IPR050778">
    <property type="entry name" value="Cueball_EGF_LRP_Nidogen"/>
</dbReference>
<dbReference type="EMBL" id="OC930384">
    <property type="protein sequence ID" value="CAD7658682.1"/>
    <property type="molecule type" value="Genomic_DNA"/>
</dbReference>
<gene>
    <name evidence="4" type="ORF">ONB1V03_LOCUS15303</name>
</gene>
<evidence type="ECO:0000313" key="4">
    <source>
        <dbReference type="EMBL" id="CAD7658682.1"/>
    </source>
</evidence>
<keyword evidence="1" id="KW-0245">EGF-like domain</keyword>
<dbReference type="InterPro" id="IPR000033">
    <property type="entry name" value="LDLR_classB_rpt"/>
</dbReference>
<evidence type="ECO:0000256" key="1">
    <source>
        <dbReference type="ARBA" id="ARBA00022536"/>
    </source>
</evidence>
<dbReference type="SMART" id="SM00135">
    <property type="entry name" value="LY"/>
    <property type="match status" value="4"/>
</dbReference>
<dbReference type="SUPFAM" id="SSF63825">
    <property type="entry name" value="YWTD domain"/>
    <property type="match status" value="1"/>
</dbReference>
<dbReference type="InterPro" id="IPR013658">
    <property type="entry name" value="SGL"/>
</dbReference>
<dbReference type="PANTHER" id="PTHR46513">
    <property type="entry name" value="VITELLOGENIN RECEPTOR-LIKE PROTEIN-RELATED-RELATED"/>
    <property type="match status" value="1"/>
</dbReference>